<dbReference type="Gene3D" id="1.10.510.10">
    <property type="entry name" value="Transferase(Phosphotransferase) domain 1"/>
    <property type="match status" value="1"/>
</dbReference>
<dbReference type="PROSITE" id="PS50011">
    <property type="entry name" value="PROTEIN_KINASE_DOM"/>
    <property type="match status" value="1"/>
</dbReference>
<keyword evidence="9" id="KW-1185">Reference proteome</keyword>
<dbReference type="Gene3D" id="3.30.200.20">
    <property type="entry name" value="Phosphorylase Kinase, domain 1"/>
    <property type="match status" value="1"/>
</dbReference>
<feature type="region of interest" description="Disordered" evidence="6">
    <location>
        <begin position="162"/>
        <end position="198"/>
    </location>
</feature>
<feature type="compositionally biased region" description="Polar residues" evidence="6">
    <location>
        <begin position="171"/>
        <end position="185"/>
    </location>
</feature>
<dbReference type="RefSeq" id="WP_316412284.1">
    <property type="nucleotide sequence ID" value="NZ_AP027080.1"/>
</dbReference>
<reference evidence="9" key="1">
    <citation type="journal article" date="2023" name="Int. J. Syst. Evol. Microbiol.">
        <title>Mesoterricola silvestris gen. nov., sp. nov., Mesoterricola sediminis sp. nov., Geothrix oryzae sp. nov., Geothrix edaphica sp. nov., Geothrix rubra sp. nov., and Geothrix limicola sp. nov., six novel members of Acidobacteriota isolated from soils.</title>
        <authorList>
            <person name="Itoh H."/>
            <person name="Sugisawa Y."/>
            <person name="Mise K."/>
            <person name="Xu Z."/>
            <person name="Kuniyasu M."/>
            <person name="Ushijima N."/>
            <person name="Kawano K."/>
            <person name="Kobayashi E."/>
            <person name="Shiratori Y."/>
            <person name="Masuda Y."/>
            <person name="Senoo K."/>
        </authorList>
    </citation>
    <scope>NUCLEOTIDE SEQUENCE [LARGE SCALE GENOMIC DNA]</scope>
    <source>
        <strain evidence="9">W79</strain>
    </source>
</reference>
<dbReference type="SMART" id="SM00220">
    <property type="entry name" value="S_TKc"/>
    <property type="match status" value="1"/>
</dbReference>
<feature type="domain" description="Protein kinase" evidence="7">
    <location>
        <begin position="12"/>
        <end position="304"/>
    </location>
</feature>
<dbReference type="GO" id="GO:0004674">
    <property type="term" value="F:protein serine/threonine kinase activity"/>
    <property type="evidence" value="ECO:0007669"/>
    <property type="project" value="TreeGrafter"/>
</dbReference>
<dbReference type="InterPro" id="IPR011009">
    <property type="entry name" value="Kinase-like_dom_sf"/>
</dbReference>
<evidence type="ECO:0000256" key="6">
    <source>
        <dbReference type="SAM" id="MobiDB-lite"/>
    </source>
</evidence>
<proteinExistence type="predicted"/>
<dbReference type="Gene3D" id="2.130.10.10">
    <property type="entry name" value="YVTN repeat-like/Quinoprotein amine dehydrogenase"/>
    <property type="match status" value="1"/>
</dbReference>
<dbReference type="CDD" id="cd14014">
    <property type="entry name" value="STKc_PknB_like"/>
    <property type="match status" value="1"/>
</dbReference>
<evidence type="ECO:0000256" key="4">
    <source>
        <dbReference type="ARBA" id="ARBA00022840"/>
    </source>
</evidence>
<sequence length="912" mass="97378">MTLEPGAHLGPYVILSQIGLGGMGVVYKAKDSKLDRLVAVKVLPASMADDPVRVARFEREAKAVAALSHPNVMGIFDFGREGRTCYAAMELLEGENLRERLRPGILAPRKALDIAVQVALGLAAAHDKGILHRDIKPENIFLCKDGQVKVLDFGLAKAMPRWSPSPGLQEETLTASEPPSATRQSPVPFRAPEASDPGTQAGMVVGTLGYMSPEQVRGEDLDARSDIFSFGVLLFELLSGQRAFRKDTAALTFEAILNQDPPELKGPRGPLSPALESIVGHCLEKRPEARFQSMRDIAFALQHLDTVSQGSPMAPHKPRRRVPAWALGILAALAVAAAFLRPAPAPPAPVFHRVNTAPGTLESAFFGPDGRTIFYSARLQGGRPEIFALYPGTEGPRALGIADALLLGVSASGELALLRNPVRRFGGRFSGLLAQAPGGGGSVKDILEDVSDAAWDGQSMALLAMDDKGFLRLEFPSGRAVFTEDGGATGIKCLRLAPGGDRLAVIHSDSNRGVSEIGVFDRKGTLKVLFSKEGDSLAQTLTGLAWSPSGELWFTEWEGDQTTLWALSGRGAKRLVWRGEGAKQLMDISPQGRALLASQRVHRGVFVQRDGATREISILEGTQATGLSADGRTLLLLESPALDGGTALDQAYVYRLDEAAPVKLARGNPMTLAPDGSSLQLSIDFLGPKDLDRGAAAAFQQAGLTPGAVKDAKGDPVGYFFFMPTGAGTSRVLPMPRRFRGLGTAFQRGAELVFQGQENDQMGWYHWIPGKGEPRLFTPEGLGAMVAGLTPLSPDGTRFIATGNAKDWFIVPVHGGSAPQPIRGLAKGERIVGWTGDGRGIHVRSELAALPVVLRRLDPATGTGTPVRAFTPPDPAGHLQVRSVFMTPDARTVAYTCDRKLSELFEVDGLHP</sequence>
<keyword evidence="2 5" id="KW-0547">Nucleotide-binding</keyword>
<dbReference type="PROSITE" id="PS00108">
    <property type="entry name" value="PROTEIN_KINASE_ST"/>
    <property type="match status" value="1"/>
</dbReference>
<dbReference type="PANTHER" id="PTHR43289">
    <property type="entry name" value="MITOGEN-ACTIVATED PROTEIN KINASE KINASE KINASE 20-RELATED"/>
    <property type="match status" value="1"/>
</dbReference>
<dbReference type="InterPro" id="IPR015943">
    <property type="entry name" value="WD40/YVTN_repeat-like_dom_sf"/>
</dbReference>
<dbReference type="AlphaFoldDB" id="A0AA48KCK8"/>
<evidence type="ECO:0000256" key="3">
    <source>
        <dbReference type="ARBA" id="ARBA00022777"/>
    </source>
</evidence>
<dbReference type="GO" id="GO:0005524">
    <property type="term" value="F:ATP binding"/>
    <property type="evidence" value="ECO:0007669"/>
    <property type="project" value="UniProtKB-UniRule"/>
</dbReference>
<keyword evidence="3" id="KW-0418">Kinase</keyword>
<gene>
    <name evidence="8" type="ORF">METEAL_27870</name>
</gene>
<dbReference type="InterPro" id="IPR000719">
    <property type="entry name" value="Prot_kinase_dom"/>
</dbReference>
<dbReference type="Proteomes" id="UP001238179">
    <property type="component" value="Chromosome"/>
</dbReference>
<accession>A0AA48KCK8</accession>
<dbReference type="EMBL" id="AP027080">
    <property type="protein sequence ID" value="BDU73613.1"/>
    <property type="molecule type" value="Genomic_DNA"/>
</dbReference>
<dbReference type="PROSITE" id="PS00107">
    <property type="entry name" value="PROTEIN_KINASE_ATP"/>
    <property type="match status" value="1"/>
</dbReference>
<dbReference type="InterPro" id="IPR017441">
    <property type="entry name" value="Protein_kinase_ATP_BS"/>
</dbReference>
<evidence type="ECO:0000256" key="5">
    <source>
        <dbReference type="PROSITE-ProRule" id="PRU10141"/>
    </source>
</evidence>
<dbReference type="InterPro" id="IPR008271">
    <property type="entry name" value="Ser/Thr_kinase_AS"/>
</dbReference>
<evidence type="ECO:0000256" key="2">
    <source>
        <dbReference type="ARBA" id="ARBA00022741"/>
    </source>
</evidence>
<dbReference type="PANTHER" id="PTHR43289:SF6">
    <property type="entry name" value="SERINE_THREONINE-PROTEIN KINASE NEKL-3"/>
    <property type="match status" value="1"/>
</dbReference>
<keyword evidence="1" id="KW-0808">Transferase</keyword>
<dbReference type="KEGG" id="msil:METEAL_27870"/>
<evidence type="ECO:0000259" key="7">
    <source>
        <dbReference type="PROSITE" id="PS50011"/>
    </source>
</evidence>
<keyword evidence="4 5" id="KW-0067">ATP-binding</keyword>
<dbReference type="SUPFAM" id="SSF56112">
    <property type="entry name" value="Protein kinase-like (PK-like)"/>
    <property type="match status" value="1"/>
</dbReference>
<organism evidence="8 9">
    <name type="scientific">Mesoterricola silvestris</name>
    <dbReference type="NCBI Taxonomy" id="2927979"/>
    <lineage>
        <taxon>Bacteria</taxon>
        <taxon>Pseudomonadati</taxon>
        <taxon>Acidobacteriota</taxon>
        <taxon>Holophagae</taxon>
        <taxon>Holophagales</taxon>
        <taxon>Holophagaceae</taxon>
        <taxon>Mesoterricola</taxon>
    </lineage>
</organism>
<name>A0AA48KCK8_9BACT</name>
<evidence type="ECO:0000256" key="1">
    <source>
        <dbReference type="ARBA" id="ARBA00022679"/>
    </source>
</evidence>
<dbReference type="SUPFAM" id="SSF82171">
    <property type="entry name" value="DPP6 N-terminal domain-like"/>
    <property type="match status" value="1"/>
</dbReference>
<feature type="binding site" evidence="5">
    <location>
        <position position="41"/>
    </location>
    <ligand>
        <name>ATP</name>
        <dbReference type="ChEBI" id="CHEBI:30616"/>
    </ligand>
</feature>
<protein>
    <recommendedName>
        <fullName evidence="7">Protein kinase domain-containing protein</fullName>
    </recommendedName>
</protein>
<evidence type="ECO:0000313" key="9">
    <source>
        <dbReference type="Proteomes" id="UP001238179"/>
    </source>
</evidence>
<dbReference type="Pfam" id="PF00069">
    <property type="entry name" value="Pkinase"/>
    <property type="match status" value="1"/>
</dbReference>
<evidence type="ECO:0000313" key="8">
    <source>
        <dbReference type="EMBL" id="BDU73613.1"/>
    </source>
</evidence>